<protein>
    <submittedName>
        <fullName evidence="3">Uncharacterized protein</fullName>
    </submittedName>
</protein>
<feature type="compositionally biased region" description="Low complexity" evidence="1">
    <location>
        <begin position="94"/>
        <end position="144"/>
    </location>
</feature>
<comment type="caution">
    <text evidence="3">The sequence shown here is derived from an EMBL/GenBank/DDBJ whole genome shotgun (WGS) entry which is preliminary data.</text>
</comment>
<organism evidence="3 4">
    <name type="scientific">Ilumatobacter fluminis</name>
    <dbReference type="NCBI Taxonomy" id="467091"/>
    <lineage>
        <taxon>Bacteria</taxon>
        <taxon>Bacillati</taxon>
        <taxon>Actinomycetota</taxon>
        <taxon>Acidimicrobiia</taxon>
        <taxon>Acidimicrobiales</taxon>
        <taxon>Ilumatobacteraceae</taxon>
        <taxon>Ilumatobacter</taxon>
    </lineage>
</organism>
<dbReference type="EMBL" id="SOAU01000001">
    <property type="protein sequence ID" value="TDT16813.1"/>
    <property type="molecule type" value="Genomic_DNA"/>
</dbReference>
<evidence type="ECO:0000313" key="3">
    <source>
        <dbReference type="EMBL" id="TDT16813.1"/>
    </source>
</evidence>
<evidence type="ECO:0000256" key="1">
    <source>
        <dbReference type="SAM" id="MobiDB-lite"/>
    </source>
</evidence>
<feature type="region of interest" description="Disordered" evidence="1">
    <location>
        <begin position="67"/>
        <end position="151"/>
    </location>
</feature>
<dbReference type="Proteomes" id="UP000294558">
    <property type="component" value="Unassembled WGS sequence"/>
</dbReference>
<evidence type="ECO:0000256" key="2">
    <source>
        <dbReference type="SAM" id="Phobius"/>
    </source>
</evidence>
<sequence length="689" mass="72902">MNPIPEPPDRDRRLRRTLDASAASLQLGAAAPGDIAARGRRRRRHRRLIGGGAVLALVVGSAAVLASGSDDSTVSTSDSVPPTSTAPAQPTPATPTTIQAPDAISPTTGPSTSGPSTSGPPTTATPADVDAQPDDTTPTVPPETSFGSLVPFGDGFAMVTTRTITPPLPDRLPPEIRDLFSEEAIALFADGLPPTIEEATRILDEAGLLGEVTEVITNHPEASDAIYGSGPATQVTEIWTTGDGETWTLTEVPGGRAYRAALPTSDGLVAWSTEPGSDQGSTVVSLAATDDLSDWRFAEFPLGPDPDEPSYLDEVGWVDTVVTVGDQWFALAEVSRHIDWLEVLPPDVRGEIGDRAFGLTYDEESLTVDYVTGEGQIVRSFDFVELGLPDGPREIDGLPQQRLFTGTFGGAPAAERIDLPSNSALDDPLGATARSLHALPSGELVYVGNSVFRSGDGRSWTESAALPVELVVTGSAPLGDRVLIAGRRSDVSAPIFMTWDPVDGLVEIAGPDVPGDFGLWGRRASPTWVVDSVTTTPAPPIEFGFEHDGLQYEIVDDLQTFTLVVTDVATGDVVVDRLIPTEERTELFDTLGAGDQETVAVTDDDGTEIARLPSALVVNAYLEAQTGGVSEPARSDHDRWLIATTDGVDWSTIDLVDPDDDSVWSAEAVLNGRTLLVRDHDDWSVETLP</sequence>
<accession>A0A4R7I2P4</accession>
<name>A0A4R7I2P4_9ACTN</name>
<dbReference type="AlphaFoldDB" id="A0A4R7I2P4"/>
<dbReference type="OrthoDB" id="4894058at2"/>
<feature type="transmembrane region" description="Helical" evidence="2">
    <location>
        <begin position="48"/>
        <end position="68"/>
    </location>
</feature>
<keyword evidence="4" id="KW-1185">Reference proteome</keyword>
<keyword evidence="2" id="KW-0812">Transmembrane</keyword>
<evidence type="ECO:0000313" key="4">
    <source>
        <dbReference type="Proteomes" id="UP000294558"/>
    </source>
</evidence>
<feature type="compositionally biased region" description="Low complexity" evidence="1">
    <location>
        <begin position="67"/>
        <end position="88"/>
    </location>
</feature>
<gene>
    <name evidence="3" type="ORF">BDK89_2411</name>
</gene>
<proteinExistence type="predicted"/>
<reference evidence="3 4" key="1">
    <citation type="submission" date="2019-03" db="EMBL/GenBank/DDBJ databases">
        <title>Sequencing the genomes of 1000 actinobacteria strains.</title>
        <authorList>
            <person name="Klenk H.-P."/>
        </authorList>
    </citation>
    <scope>NUCLEOTIDE SEQUENCE [LARGE SCALE GENOMIC DNA]</scope>
    <source>
        <strain evidence="3 4">DSM 18936</strain>
    </source>
</reference>
<keyword evidence="2" id="KW-1133">Transmembrane helix</keyword>
<keyword evidence="2" id="KW-0472">Membrane</keyword>
<dbReference type="RefSeq" id="WP_133869149.1">
    <property type="nucleotide sequence ID" value="NZ_SOAU01000001.1"/>
</dbReference>